<gene>
    <name evidence="11" type="ORF">LCGC14_2599050</name>
</gene>
<proteinExistence type="inferred from homology"/>
<dbReference type="EMBL" id="LAZR01043831">
    <property type="protein sequence ID" value="KKL06137.1"/>
    <property type="molecule type" value="Genomic_DNA"/>
</dbReference>
<dbReference type="GO" id="GO:0046872">
    <property type="term" value="F:metal ion binding"/>
    <property type="evidence" value="ECO:0007669"/>
    <property type="project" value="UniProtKB-KW"/>
</dbReference>
<keyword evidence="8" id="KW-0067">ATP-binding</keyword>
<evidence type="ECO:0000256" key="4">
    <source>
        <dbReference type="ARBA" id="ARBA00022490"/>
    </source>
</evidence>
<evidence type="ECO:0000256" key="6">
    <source>
        <dbReference type="ARBA" id="ARBA00022723"/>
    </source>
</evidence>
<evidence type="ECO:0000313" key="11">
    <source>
        <dbReference type="EMBL" id="KKL06137.1"/>
    </source>
</evidence>
<dbReference type="AlphaFoldDB" id="A0A0F9AX37"/>
<evidence type="ECO:0000256" key="7">
    <source>
        <dbReference type="ARBA" id="ARBA00022741"/>
    </source>
</evidence>
<accession>A0A0F9AX37</accession>
<dbReference type="InterPro" id="IPR027417">
    <property type="entry name" value="P-loop_NTPase"/>
</dbReference>
<evidence type="ECO:0000256" key="10">
    <source>
        <dbReference type="ARBA" id="ARBA00032441"/>
    </source>
</evidence>
<comment type="caution">
    <text evidence="11">The sequence shown here is derived from an EMBL/GenBank/DDBJ whole genome shotgun (WGS) entry which is preliminary data.</text>
</comment>
<keyword evidence="5" id="KW-0819">tRNA processing</keyword>
<dbReference type="GO" id="GO:0002949">
    <property type="term" value="P:tRNA threonylcarbamoyladenosine modification"/>
    <property type="evidence" value="ECO:0007669"/>
    <property type="project" value="InterPro"/>
</dbReference>
<evidence type="ECO:0000256" key="2">
    <source>
        <dbReference type="ARBA" id="ARBA00007599"/>
    </source>
</evidence>
<evidence type="ECO:0000256" key="9">
    <source>
        <dbReference type="ARBA" id="ARBA00022842"/>
    </source>
</evidence>
<feature type="non-terminal residue" evidence="11">
    <location>
        <position position="1"/>
    </location>
</feature>
<sequence length="186" mass="21078">VPLGGLLKDKMFNLETRSVEETITLGKKIGKLLRAGDVVALIGNLGSGKTTLTQGLARGLEVKIKDYVTSPSFTLIKEHRGRLPVYHIDLYRIDDLKEVYGLGYEEYLYGEGVTIIEWADKIKKLLPKEVLIINLEIIGENRRKIKIVPKGRRYQRIVKTLMRTAKCGMRNAKRVNASTHQRITDC</sequence>
<dbReference type="Pfam" id="PF02367">
    <property type="entry name" value="TsaE"/>
    <property type="match status" value="1"/>
</dbReference>
<dbReference type="Gene3D" id="3.40.50.300">
    <property type="entry name" value="P-loop containing nucleotide triphosphate hydrolases"/>
    <property type="match status" value="1"/>
</dbReference>
<name>A0A0F9AX37_9ZZZZ</name>
<dbReference type="GO" id="GO:0005737">
    <property type="term" value="C:cytoplasm"/>
    <property type="evidence" value="ECO:0007669"/>
    <property type="project" value="UniProtKB-SubCell"/>
</dbReference>
<dbReference type="PANTHER" id="PTHR33540:SF2">
    <property type="entry name" value="TRNA THREONYLCARBAMOYLADENOSINE BIOSYNTHESIS PROTEIN TSAE"/>
    <property type="match status" value="1"/>
</dbReference>
<dbReference type="InterPro" id="IPR003442">
    <property type="entry name" value="T6A_TsaE"/>
</dbReference>
<evidence type="ECO:0000256" key="3">
    <source>
        <dbReference type="ARBA" id="ARBA00019010"/>
    </source>
</evidence>
<evidence type="ECO:0000256" key="1">
    <source>
        <dbReference type="ARBA" id="ARBA00004496"/>
    </source>
</evidence>
<dbReference type="PANTHER" id="PTHR33540">
    <property type="entry name" value="TRNA THREONYLCARBAMOYLADENOSINE BIOSYNTHESIS PROTEIN TSAE"/>
    <property type="match status" value="1"/>
</dbReference>
<dbReference type="SUPFAM" id="SSF52540">
    <property type="entry name" value="P-loop containing nucleoside triphosphate hydrolases"/>
    <property type="match status" value="1"/>
</dbReference>
<comment type="subcellular location">
    <subcellularLocation>
        <location evidence="1">Cytoplasm</location>
    </subcellularLocation>
</comment>
<protein>
    <recommendedName>
        <fullName evidence="3">tRNA threonylcarbamoyladenosine biosynthesis protein TsaE</fullName>
    </recommendedName>
    <alternativeName>
        <fullName evidence="10">t(6)A37 threonylcarbamoyladenosine biosynthesis protein TsaE</fullName>
    </alternativeName>
</protein>
<keyword evidence="4" id="KW-0963">Cytoplasm</keyword>
<organism evidence="11">
    <name type="scientific">marine sediment metagenome</name>
    <dbReference type="NCBI Taxonomy" id="412755"/>
    <lineage>
        <taxon>unclassified sequences</taxon>
        <taxon>metagenomes</taxon>
        <taxon>ecological metagenomes</taxon>
    </lineage>
</organism>
<evidence type="ECO:0000256" key="8">
    <source>
        <dbReference type="ARBA" id="ARBA00022840"/>
    </source>
</evidence>
<comment type="similarity">
    <text evidence="2">Belongs to the TsaE family.</text>
</comment>
<dbReference type="NCBIfam" id="TIGR00150">
    <property type="entry name" value="T6A_YjeE"/>
    <property type="match status" value="1"/>
</dbReference>
<keyword evidence="7" id="KW-0547">Nucleotide-binding</keyword>
<reference evidence="11" key="1">
    <citation type="journal article" date="2015" name="Nature">
        <title>Complex archaea that bridge the gap between prokaryotes and eukaryotes.</title>
        <authorList>
            <person name="Spang A."/>
            <person name="Saw J.H."/>
            <person name="Jorgensen S.L."/>
            <person name="Zaremba-Niedzwiedzka K."/>
            <person name="Martijn J."/>
            <person name="Lind A.E."/>
            <person name="van Eijk R."/>
            <person name="Schleper C."/>
            <person name="Guy L."/>
            <person name="Ettema T.J."/>
        </authorList>
    </citation>
    <scope>NUCLEOTIDE SEQUENCE</scope>
</reference>
<keyword evidence="9" id="KW-0460">Magnesium</keyword>
<evidence type="ECO:0000256" key="5">
    <source>
        <dbReference type="ARBA" id="ARBA00022694"/>
    </source>
</evidence>
<keyword evidence="6" id="KW-0479">Metal-binding</keyword>
<dbReference type="GO" id="GO:0005524">
    <property type="term" value="F:ATP binding"/>
    <property type="evidence" value="ECO:0007669"/>
    <property type="project" value="UniProtKB-KW"/>
</dbReference>